<dbReference type="AlphaFoldDB" id="A0AAW9NTV1"/>
<dbReference type="EMBL" id="JARSFG010000010">
    <property type="protein sequence ID" value="MEC1178166.1"/>
    <property type="molecule type" value="Genomic_DNA"/>
</dbReference>
<sequence length="430" mass="49076">MKKENQLLKQLEQIEVPKPALQQARLLAVKRRQKEKRRRKYTIRSGLVVALFFISFTTSIRLSPQMAEAAAKIPLLAPFVEMITYDKGLEDILANNYVEDIVVEIESNGKKFIITSVVADESGLLLAYRFENDEPMKRQVDFTEVKLMQDGEALPTGVTMYFNNVENETIFENRMDFIFDEKLKLNGNDFELVVQLNDKSKTIFTLPFTLSKQVAHSKKYVLNEQLLIDGQEIYVNSLQISPLRAEVNFTIPETNTKRILDFDLRLVDETSEEWGTIKNGASGYGSIRSGTYTSFMQSNYFREPKSLTLIVENVTALEKGRDYIEVDFSKKQVLHVPEELDLTLEIPSETSIYAIYPLATAAHNKSLVSALIDAHGQEWSSIQSTSKVDESKESESTYLFEKGFANPVKMYIEHYPLFLNGSAEVELPIR</sequence>
<dbReference type="Pfam" id="PF18705">
    <property type="entry name" value="DUF5643"/>
    <property type="match status" value="1"/>
</dbReference>
<dbReference type="Pfam" id="PF13786">
    <property type="entry name" value="DUF4179"/>
    <property type="match status" value="1"/>
</dbReference>
<keyword evidence="5" id="KW-1185">Reference proteome</keyword>
<keyword evidence="1" id="KW-1133">Transmembrane helix</keyword>
<evidence type="ECO:0000313" key="5">
    <source>
        <dbReference type="Proteomes" id="UP001344888"/>
    </source>
</evidence>
<dbReference type="RefSeq" id="WP_326122694.1">
    <property type="nucleotide sequence ID" value="NZ_JARSFG010000010.1"/>
</dbReference>
<dbReference type="InterPro" id="IPR025436">
    <property type="entry name" value="DUF4179"/>
</dbReference>
<evidence type="ECO:0000259" key="2">
    <source>
        <dbReference type="Pfam" id="PF13786"/>
    </source>
</evidence>
<proteinExistence type="predicted"/>
<reference evidence="4 5" key="1">
    <citation type="submission" date="2023-03" db="EMBL/GenBank/DDBJ databases">
        <title>Bacillus Genome Sequencing.</title>
        <authorList>
            <person name="Dunlap C."/>
        </authorList>
    </citation>
    <scope>NUCLEOTIDE SEQUENCE [LARGE SCALE GENOMIC DNA]</scope>
    <source>
        <strain evidence="4 5">B-59205</strain>
    </source>
</reference>
<dbReference type="Gene3D" id="2.60.40.1630">
    <property type="entry name" value="bacillus anthracis domain"/>
    <property type="match status" value="1"/>
</dbReference>
<dbReference type="Proteomes" id="UP001344888">
    <property type="component" value="Unassembled WGS sequence"/>
</dbReference>
<feature type="transmembrane region" description="Helical" evidence="1">
    <location>
        <begin position="41"/>
        <end position="62"/>
    </location>
</feature>
<dbReference type="InterPro" id="IPR040680">
    <property type="entry name" value="DUF5643"/>
</dbReference>
<feature type="domain" description="DUF5643" evidence="3">
    <location>
        <begin position="217"/>
        <end position="328"/>
    </location>
</feature>
<protein>
    <submittedName>
        <fullName evidence="4">DUF4179 domain-containing protein</fullName>
    </submittedName>
</protein>
<gene>
    <name evidence="4" type="ORF">P9B03_06690</name>
</gene>
<keyword evidence="1" id="KW-0472">Membrane</keyword>
<feature type="domain" description="DUF4179" evidence="2">
    <location>
        <begin position="36"/>
        <end position="131"/>
    </location>
</feature>
<accession>A0AAW9NTV1</accession>
<evidence type="ECO:0000256" key="1">
    <source>
        <dbReference type="SAM" id="Phobius"/>
    </source>
</evidence>
<evidence type="ECO:0000313" key="4">
    <source>
        <dbReference type="EMBL" id="MEC1178166.1"/>
    </source>
</evidence>
<keyword evidence="1" id="KW-0812">Transmembrane</keyword>
<evidence type="ECO:0000259" key="3">
    <source>
        <dbReference type="Pfam" id="PF18705"/>
    </source>
</evidence>
<name>A0AAW9NTV1_9BACL</name>
<comment type="caution">
    <text evidence="4">The sequence shown here is derived from an EMBL/GenBank/DDBJ whole genome shotgun (WGS) entry which is preliminary data.</text>
</comment>
<organism evidence="4 5">
    <name type="scientific">Metasolibacillus meyeri</name>
    <dbReference type="NCBI Taxonomy" id="1071052"/>
    <lineage>
        <taxon>Bacteria</taxon>
        <taxon>Bacillati</taxon>
        <taxon>Bacillota</taxon>
        <taxon>Bacilli</taxon>
        <taxon>Bacillales</taxon>
        <taxon>Caryophanaceae</taxon>
        <taxon>Metasolibacillus</taxon>
    </lineage>
</organism>